<keyword evidence="3" id="KW-0238">DNA-binding</keyword>
<evidence type="ECO:0000259" key="2">
    <source>
        <dbReference type="PROSITE" id="PS50995"/>
    </source>
</evidence>
<dbReference type="SUPFAM" id="SSF46785">
    <property type="entry name" value="Winged helix' DNA-binding domain"/>
    <property type="match status" value="1"/>
</dbReference>
<dbReference type="InterPro" id="IPR036388">
    <property type="entry name" value="WH-like_DNA-bd_sf"/>
</dbReference>
<feature type="compositionally biased region" description="Basic and acidic residues" evidence="1">
    <location>
        <begin position="1"/>
        <end position="21"/>
    </location>
</feature>
<proteinExistence type="predicted"/>
<feature type="domain" description="HTH marR-type" evidence="2">
    <location>
        <begin position="1"/>
        <end position="68"/>
    </location>
</feature>
<dbReference type="GO" id="GO:0003677">
    <property type="term" value="F:DNA binding"/>
    <property type="evidence" value="ECO:0007669"/>
    <property type="project" value="UniProtKB-KW"/>
</dbReference>
<name>A0A315ZW19_9ACTN</name>
<sequence length="74" mass="7924">MRTLEKKQLVTRRTDARDRRAVRVSATPAGAALARAATQDVEAADLAFFGPGHHEARSLVEHLALLDGTAGTDD</sequence>
<dbReference type="AlphaFoldDB" id="A0A315ZW19"/>
<evidence type="ECO:0000313" key="3">
    <source>
        <dbReference type="EMBL" id="PWJ48804.1"/>
    </source>
</evidence>
<dbReference type="InterPro" id="IPR000835">
    <property type="entry name" value="HTH_MarR-typ"/>
</dbReference>
<dbReference type="PROSITE" id="PS50995">
    <property type="entry name" value="HTH_MARR_2"/>
    <property type="match status" value="1"/>
</dbReference>
<keyword evidence="4" id="KW-1185">Reference proteome</keyword>
<evidence type="ECO:0000256" key="1">
    <source>
        <dbReference type="SAM" id="MobiDB-lite"/>
    </source>
</evidence>
<feature type="region of interest" description="Disordered" evidence="1">
    <location>
        <begin position="1"/>
        <end position="23"/>
    </location>
</feature>
<protein>
    <submittedName>
        <fullName evidence="3">Winged helix DNA-binding protein</fullName>
    </submittedName>
</protein>
<gene>
    <name evidence="3" type="ORF">BXY45_1286</name>
</gene>
<dbReference type="Proteomes" id="UP000245469">
    <property type="component" value="Unassembled WGS sequence"/>
</dbReference>
<organism evidence="3 4">
    <name type="scientific">Quadrisphaera granulorum</name>
    <dbReference type="NCBI Taxonomy" id="317664"/>
    <lineage>
        <taxon>Bacteria</taxon>
        <taxon>Bacillati</taxon>
        <taxon>Actinomycetota</taxon>
        <taxon>Actinomycetes</taxon>
        <taxon>Kineosporiales</taxon>
        <taxon>Kineosporiaceae</taxon>
        <taxon>Quadrisphaera</taxon>
    </lineage>
</organism>
<dbReference type="InterPro" id="IPR036390">
    <property type="entry name" value="WH_DNA-bd_sf"/>
</dbReference>
<comment type="caution">
    <text evidence="3">The sequence shown here is derived from an EMBL/GenBank/DDBJ whole genome shotgun (WGS) entry which is preliminary data.</text>
</comment>
<dbReference type="EMBL" id="QGDQ01000028">
    <property type="protein sequence ID" value="PWJ48804.1"/>
    <property type="molecule type" value="Genomic_DNA"/>
</dbReference>
<dbReference type="RefSeq" id="WP_146211260.1">
    <property type="nucleotide sequence ID" value="NZ_QGDQ01000028.1"/>
</dbReference>
<dbReference type="Gene3D" id="1.10.10.10">
    <property type="entry name" value="Winged helix-like DNA-binding domain superfamily/Winged helix DNA-binding domain"/>
    <property type="match status" value="1"/>
</dbReference>
<accession>A0A315ZW19</accession>
<dbReference type="GO" id="GO:0003700">
    <property type="term" value="F:DNA-binding transcription factor activity"/>
    <property type="evidence" value="ECO:0007669"/>
    <property type="project" value="InterPro"/>
</dbReference>
<reference evidence="3 4" key="1">
    <citation type="submission" date="2018-03" db="EMBL/GenBank/DDBJ databases">
        <title>Genomic Encyclopedia of Archaeal and Bacterial Type Strains, Phase II (KMG-II): from individual species to whole genera.</title>
        <authorList>
            <person name="Goeker M."/>
        </authorList>
    </citation>
    <scope>NUCLEOTIDE SEQUENCE [LARGE SCALE GENOMIC DNA]</scope>
    <source>
        <strain evidence="3 4">DSM 44889</strain>
    </source>
</reference>
<evidence type="ECO:0000313" key="4">
    <source>
        <dbReference type="Proteomes" id="UP000245469"/>
    </source>
</evidence>